<evidence type="ECO:0000259" key="9">
    <source>
        <dbReference type="PROSITE" id="PS50166"/>
    </source>
</evidence>
<evidence type="ECO:0000313" key="10">
    <source>
        <dbReference type="Proteomes" id="UP000504633"/>
    </source>
</evidence>
<dbReference type="AlphaFoldDB" id="A0A6J1LAW6"/>
<gene>
    <name evidence="11" type="primary">LOC111592440</name>
</gene>
<dbReference type="Pfam" id="PF03810">
    <property type="entry name" value="IBN_N"/>
    <property type="match status" value="1"/>
</dbReference>
<dbReference type="GeneID" id="111592440"/>
<dbReference type="PANTHER" id="PTHR10527">
    <property type="entry name" value="IMPORTIN BETA"/>
    <property type="match status" value="1"/>
</dbReference>
<sequence length="1085" mass="121895">MDVVLDKIIAGLLCTDTERIRQATSELGKAYENPETLPALCQIVVSQREPQVRQFAAVLLNKRLQKLRLWQMVPVDQKESIKTCMLQALIAEKEKSVKNAIAQFIGSLVRHEEEKKDSWLNELLNFIYSRCNLDDAKESELGSSIFATLTDAAPDQFVSHMDSICQMFAAVLMTAEAKGNLATPTVANITMGMSYLMPFVSGHTSAEQTVLKILPLIIKTVFAFAQKGDEQEFCIVFDVIDSIAEYVPKLLNNNVKHLMEFCLETANNKQIDDSIRVQVVTFIGRVVRIKKKAIVKQKLLEPIIAVIFEMMCYDTELDDDELFTGESSNSPVTAATQTLDLLAINMSPEKLIPPLLQLLEPALQSPDPLRRRAAFLCIAVIAEGCSEAICSKYLEVMLNIVKGGIADNSPIVRIASFFALGQFSEHLQPEISKFAPQILPVLFDFLQQLVIELKRGNPEPKHTDRMFYALETYCQNLEEDIVPHLPLLMSRLFDTLDTNNSIHLRVLALSAVSATALAAKEHLMPYFPRIVEILKNYLVKDCTEEMKELRNEAIDTLASITRVVGKDNFIPLANDTMAYCLMMLDDGPNDPDFRRAIYNLMGALSIVVNEDMSTVFPKIIDRLIESVISTEDMLPNDDDDPVNSLFPDDKACSDKDIDLDNTDDEDDDDEDRYQVENDYVFEKEEAILALKEFAVNTGSAFAPYLQTSFENVYKVIEHPQDNIRKSSIEAICAFISSLYKMGDSEGVKRACLIIMPKFAHMIRNDEEQGVVIHLLDMLSELFIEVKNAAVPTQEIADLIFACIKDVLNSKMACQFNEPSGGGDEEDLEDSEFDELLLENAGNLLPAFGKTLSPEIFSMYFGRVYQYYLNKLIKAKRNDLTDQRTFVYGALADSFQSLGSCVATYFDTLCPIFIDGVNDPEPKARQNCYFGLGELVLYAEEKSFESFQVILQALSGAIASEKNAPALDNICGAVSRLIVTNHNIVPLVQVLPVLLSHLPLREDTDENDMVHKAFRVLYMHAHPTIVDYLEQILKITIDVLYKDQIAEGDIKQSARALILEIREQYPDKFNNVANSSQEAYNFLQSL</sequence>
<evidence type="ECO:0000256" key="4">
    <source>
        <dbReference type="ARBA" id="ARBA00022490"/>
    </source>
</evidence>
<dbReference type="InterPro" id="IPR011989">
    <property type="entry name" value="ARM-like"/>
</dbReference>
<evidence type="ECO:0000256" key="8">
    <source>
        <dbReference type="SAM" id="MobiDB-lite"/>
    </source>
</evidence>
<feature type="compositionally biased region" description="Basic and acidic residues" evidence="8">
    <location>
        <begin position="647"/>
        <end position="658"/>
    </location>
</feature>
<dbReference type="OMA" id="ANACGCV"/>
<evidence type="ECO:0000256" key="3">
    <source>
        <dbReference type="ARBA" id="ARBA00022448"/>
    </source>
</evidence>
<dbReference type="RefSeq" id="XP_023160392.2">
    <property type="nucleotide sequence ID" value="XM_023304624.2"/>
</dbReference>
<keyword evidence="6" id="KW-0653">Protein transport</keyword>
<dbReference type="Gene3D" id="1.25.10.10">
    <property type="entry name" value="Leucine-rich Repeat Variant"/>
    <property type="match status" value="1"/>
</dbReference>
<reference evidence="11" key="1">
    <citation type="submission" date="2025-08" db="UniProtKB">
        <authorList>
            <consortium name="RefSeq"/>
        </authorList>
    </citation>
    <scope>IDENTIFICATION</scope>
    <source>
        <strain evidence="11">15085-1641.00</strain>
        <tissue evidence="11">Whole body</tissue>
    </source>
</reference>
<dbReference type="InterPro" id="IPR057672">
    <property type="entry name" value="TPR_IPO4/5"/>
</dbReference>
<keyword evidence="4" id="KW-0963">Cytoplasm</keyword>
<keyword evidence="3" id="KW-0813">Transport</keyword>
<accession>A0A6J1LAW6</accession>
<evidence type="ECO:0000313" key="11">
    <source>
        <dbReference type="RefSeq" id="XP_023160392.2"/>
    </source>
</evidence>
<keyword evidence="7" id="KW-0539">Nucleus</keyword>
<dbReference type="Pfam" id="PF25780">
    <property type="entry name" value="TPR_IPO5"/>
    <property type="match status" value="1"/>
</dbReference>
<proteinExistence type="predicted"/>
<dbReference type="OrthoDB" id="7862313at2759"/>
<evidence type="ECO:0000256" key="5">
    <source>
        <dbReference type="ARBA" id="ARBA00022737"/>
    </source>
</evidence>
<dbReference type="Proteomes" id="UP000504633">
    <property type="component" value="Unplaced"/>
</dbReference>
<dbReference type="SUPFAM" id="SSF48371">
    <property type="entry name" value="ARM repeat"/>
    <property type="match status" value="2"/>
</dbReference>
<dbReference type="InterPro" id="IPR016024">
    <property type="entry name" value="ARM-type_fold"/>
</dbReference>
<dbReference type="GO" id="GO:0006606">
    <property type="term" value="P:protein import into nucleus"/>
    <property type="evidence" value="ECO:0007669"/>
    <property type="project" value="InterPro"/>
</dbReference>
<dbReference type="GO" id="GO:0031267">
    <property type="term" value="F:small GTPase binding"/>
    <property type="evidence" value="ECO:0007669"/>
    <property type="project" value="InterPro"/>
</dbReference>
<feature type="region of interest" description="Disordered" evidence="8">
    <location>
        <begin position="632"/>
        <end position="672"/>
    </location>
</feature>
<evidence type="ECO:0000256" key="7">
    <source>
        <dbReference type="ARBA" id="ARBA00023242"/>
    </source>
</evidence>
<dbReference type="SMART" id="SM00913">
    <property type="entry name" value="IBN_N"/>
    <property type="match status" value="1"/>
</dbReference>
<feature type="compositionally biased region" description="Acidic residues" evidence="8">
    <location>
        <begin position="659"/>
        <end position="671"/>
    </location>
</feature>
<keyword evidence="5" id="KW-0677">Repeat</keyword>
<protein>
    <submittedName>
        <fullName evidence="11">Importin-4-like</fullName>
    </submittedName>
</protein>
<dbReference type="InterPro" id="IPR001494">
    <property type="entry name" value="Importin-beta_N"/>
</dbReference>
<feature type="domain" description="Importin N-terminal" evidence="9">
    <location>
        <begin position="23"/>
        <end position="91"/>
    </location>
</feature>
<dbReference type="GO" id="GO:0005737">
    <property type="term" value="C:cytoplasm"/>
    <property type="evidence" value="ECO:0007669"/>
    <property type="project" value="UniProtKB-SubCell"/>
</dbReference>
<evidence type="ECO:0000256" key="6">
    <source>
        <dbReference type="ARBA" id="ARBA00022927"/>
    </source>
</evidence>
<dbReference type="PROSITE" id="PS50166">
    <property type="entry name" value="IMPORTIN_B_NT"/>
    <property type="match status" value="1"/>
</dbReference>
<dbReference type="InterPro" id="IPR040122">
    <property type="entry name" value="Importin_beta"/>
</dbReference>
<name>A0A6J1LAW6_DROHY</name>
<organism evidence="10 11">
    <name type="scientific">Drosophila hydei</name>
    <name type="common">Fruit fly</name>
    <dbReference type="NCBI Taxonomy" id="7224"/>
    <lineage>
        <taxon>Eukaryota</taxon>
        <taxon>Metazoa</taxon>
        <taxon>Ecdysozoa</taxon>
        <taxon>Arthropoda</taxon>
        <taxon>Hexapoda</taxon>
        <taxon>Insecta</taxon>
        <taxon>Pterygota</taxon>
        <taxon>Neoptera</taxon>
        <taxon>Endopterygota</taxon>
        <taxon>Diptera</taxon>
        <taxon>Brachycera</taxon>
        <taxon>Muscomorpha</taxon>
        <taxon>Ephydroidea</taxon>
        <taxon>Drosophilidae</taxon>
        <taxon>Drosophila</taxon>
    </lineage>
</organism>
<evidence type="ECO:0000256" key="1">
    <source>
        <dbReference type="ARBA" id="ARBA00004123"/>
    </source>
</evidence>
<keyword evidence="10" id="KW-1185">Reference proteome</keyword>
<dbReference type="KEGG" id="dhe:111592440"/>
<evidence type="ECO:0000256" key="2">
    <source>
        <dbReference type="ARBA" id="ARBA00004496"/>
    </source>
</evidence>
<comment type="subcellular location">
    <subcellularLocation>
        <location evidence="2">Cytoplasm</location>
    </subcellularLocation>
    <subcellularLocation>
        <location evidence="1">Nucleus</location>
    </subcellularLocation>
</comment>